<comment type="caution">
    <text evidence="4">The sequence shown here is derived from an EMBL/GenBank/DDBJ whole genome shotgun (WGS) entry which is preliminary data.</text>
</comment>
<feature type="compositionally biased region" description="Low complexity" evidence="2">
    <location>
        <begin position="274"/>
        <end position="284"/>
    </location>
</feature>
<proteinExistence type="predicted"/>
<sequence>MVSAAAVEYNAAPQSRRSSRFRALSYDRRAQRPPSSRRDIYRYDARHEPTHYTREDDARGEKLHAASHVRDVKEVDGVDVHAKCRSQQGKQLYEVILHAWEATSQSPLEGVCGGGRGGVQRQQSERGFSAARIVASGLGEARPRSCAADENGRVSTAPWISANRTGSRDHRHTGVPALSAPWLNVATTSSLAPPVKDRPAGRPGRGRGVAPWLSSPGHHRRPGLTTLGAVRFNVVRGTLAKAAPASRRLHRAAATRPRSSCESVSTPAAEPMMQPSQPASAPKSSAKRMADSQMDADGLSASETPASKRECPSPAASASPGPESKYKVVVKPRECFDVSKLSNRLLQSAFDACLKTTAFQGFSIHHPTNSISVWVRSLADVDRLTELRTLPATAGSTVQVQAHLSSGSDLRRYVVFGVDPGESRESLVDALNCSTHKVVTARYMGRGRTCLVTLQGPRMPPSRITYYGCILQFHVYKPGVVHCYRCFRTGHMRASCPQSTDASMESAETPTYKCGLCQTDDHDITSKDCPVKQKAIKARRQRRRRERSETQEERDAGIPTSNRFELLSPSEEDTLALEQPNNTYFGGPAYSTVLKRGKKRAQQATSTPELTDTTAGDLVKLDQQIAQLQMEVKRLTQCRAILARPAGPTTTREKDAPCAASVPESPCTSASPQAKLTPAELLHFVARQLQELSNWNCRGFANKVGEIRHRLALGKLPVWCLLLQETNSLPRVPGFTGYASPTIPDRRCTNALGPPGKAAVYVATSYPQTQVPLLSWCNEWQEVVAVLVRLPRTDVIVVSVYVRRIVAALLAELYKPTQSKLGGGEQDTSEFTSAASVGSTPSGRTSLNQDPAAAELRDNLNRLTAAARRVPLLSWCNEWQEVVAVLVRLPRTDVIVVSVYVRPYSGSAPRLRIGWLAHLRRTHPGCPVLVGGDFNAPHQSWGYPTSSARGSIVLDTFTDAHFVLLNAPATSTRRWDHSSAPPYAPDLSWWLGMCAVSWDREPDCWGSDHHPLIIGLAANSQRRLRRRCYITDWDLFRKELDALIAAPSSDPLQVLSRAVQAATQSNWVEENRTPPNLHLLRLWAARRRAELALNQDPAAAELRDNLNRLTAAAPHYYNSTLPQPAAPLPEIPPWLKAQASDNRPLTRLRQSNRQVEQEAVVTAVDDSLAVYVDAAIDSCVLHTSLVCPTLPETQHTCSYVTEAPFPSVLAELAAIRDGLTLMIPKVDCLSLNRLLVYTDSTQAVRELRKVSSSLDIASDVHRLIYSCACPVRVLWTRRSTLAQMAADAACHPAEVQHPLPLLRLPTTPPSSPSELPAAR</sequence>
<name>A0A9D4PHY4_RHISA</name>
<organism evidence="4 5">
    <name type="scientific">Rhipicephalus sanguineus</name>
    <name type="common">Brown dog tick</name>
    <name type="synonym">Ixodes sanguineus</name>
    <dbReference type="NCBI Taxonomy" id="34632"/>
    <lineage>
        <taxon>Eukaryota</taxon>
        <taxon>Metazoa</taxon>
        <taxon>Ecdysozoa</taxon>
        <taxon>Arthropoda</taxon>
        <taxon>Chelicerata</taxon>
        <taxon>Arachnida</taxon>
        <taxon>Acari</taxon>
        <taxon>Parasitiformes</taxon>
        <taxon>Ixodida</taxon>
        <taxon>Ixodoidea</taxon>
        <taxon>Ixodidae</taxon>
        <taxon>Rhipicephalinae</taxon>
        <taxon>Rhipicephalus</taxon>
        <taxon>Rhipicephalus</taxon>
    </lineage>
</organism>
<dbReference type="InterPro" id="IPR005135">
    <property type="entry name" value="Endo/exonuclease/phosphatase"/>
</dbReference>
<protein>
    <recommendedName>
        <fullName evidence="3">CCHC-type domain-containing protein</fullName>
    </recommendedName>
</protein>
<dbReference type="PROSITE" id="PS50158">
    <property type="entry name" value="ZF_CCHC"/>
    <property type="match status" value="1"/>
</dbReference>
<dbReference type="InterPro" id="IPR001878">
    <property type="entry name" value="Znf_CCHC"/>
</dbReference>
<reference evidence="4" key="2">
    <citation type="submission" date="2021-09" db="EMBL/GenBank/DDBJ databases">
        <authorList>
            <person name="Jia N."/>
            <person name="Wang J."/>
            <person name="Shi W."/>
            <person name="Du L."/>
            <person name="Sun Y."/>
            <person name="Zhan W."/>
            <person name="Jiang J."/>
            <person name="Wang Q."/>
            <person name="Zhang B."/>
            <person name="Ji P."/>
            <person name="Sakyi L.B."/>
            <person name="Cui X."/>
            <person name="Yuan T."/>
            <person name="Jiang B."/>
            <person name="Yang W."/>
            <person name="Lam T.T.-Y."/>
            <person name="Chang Q."/>
            <person name="Ding S."/>
            <person name="Wang X."/>
            <person name="Zhu J."/>
            <person name="Ruan X."/>
            <person name="Zhao L."/>
            <person name="Wei J."/>
            <person name="Que T."/>
            <person name="Du C."/>
            <person name="Cheng J."/>
            <person name="Dai P."/>
            <person name="Han X."/>
            <person name="Huang E."/>
            <person name="Gao Y."/>
            <person name="Liu J."/>
            <person name="Shao H."/>
            <person name="Ye R."/>
            <person name="Li L."/>
            <person name="Wei W."/>
            <person name="Wang X."/>
            <person name="Wang C."/>
            <person name="Huo Q."/>
            <person name="Li W."/>
            <person name="Guo W."/>
            <person name="Chen H."/>
            <person name="Chen S."/>
            <person name="Zhou L."/>
            <person name="Zhou L."/>
            <person name="Ni X."/>
            <person name="Tian J."/>
            <person name="Zhou Y."/>
            <person name="Sheng Y."/>
            <person name="Liu T."/>
            <person name="Pan Y."/>
            <person name="Xia L."/>
            <person name="Li J."/>
            <person name="Zhao F."/>
            <person name="Cao W."/>
        </authorList>
    </citation>
    <scope>NUCLEOTIDE SEQUENCE</scope>
    <source>
        <strain evidence="4">Rsan-2018</strain>
        <tissue evidence="4">Larvae</tissue>
    </source>
</reference>
<feature type="compositionally biased region" description="Basic residues" evidence="2">
    <location>
        <begin position="534"/>
        <end position="545"/>
    </location>
</feature>
<feature type="compositionally biased region" description="Polar residues" evidence="2">
    <location>
        <begin position="257"/>
        <end position="266"/>
    </location>
</feature>
<dbReference type="InterPro" id="IPR036691">
    <property type="entry name" value="Endo/exonu/phosph_ase_sf"/>
</dbReference>
<evidence type="ECO:0000256" key="1">
    <source>
        <dbReference type="PROSITE-ProRule" id="PRU00047"/>
    </source>
</evidence>
<dbReference type="SUPFAM" id="SSF56219">
    <property type="entry name" value="DNase I-like"/>
    <property type="match status" value="1"/>
</dbReference>
<accession>A0A9D4PHY4</accession>
<gene>
    <name evidence="4" type="ORF">HPB52_009090</name>
</gene>
<keyword evidence="1" id="KW-0863">Zinc-finger</keyword>
<feature type="region of interest" description="Disordered" evidence="2">
    <location>
        <begin position="189"/>
        <end position="224"/>
    </location>
</feature>
<dbReference type="Pfam" id="PF14529">
    <property type="entry name" value="Exo_endo_phos_2"/>
    <property type="match status" value="1"/>
</dbReference>
<feature type="compositionally biased region" description="Basic and acidic residues" evidence="2">
    <location>
        <begin position="546"/>
        <end position="556"/>
    </location>
</feature>
<feature type="region of interest" description="Disordered" evidence="2">
    <location>
        <begin position="1"/>
        <end position="39"/>
    </location>
</feature>
<feature type="region of interest" description="Disordered" evidence="2">
    <location>
        <begin position="242"/>
        <end position="324"/>
    </location>
</feature>
<dbReference type="Proteomes" id="UP000821837">
    <property type="component" value="Unassembled WGS sequence"/>
</dbReference>
<feature type="region of interest" description="Disordered" evidence="2">
    <location>
        <begin position="820"/>
        <end position="850"/>
    </location>
</feature>
<dbReference type="GO" id="GO:0003676">
    <property type="term" value="F:nucleic acid binding"/>
    <property type="evidence" value="ECO:0007669"/>
    <property type="project" value="InterPro"/>
</dbReference>
<evidence type="ECO:0000313" key="4">
    <source>
        <dbReference type="EMBL" id="KAH7943486.1"/>
    </source>
</evidence>
<evidence type="ECO:0000256" key="2">
    <source>
        <dbReference type="SAM" id="MobiDB-lite"/>
    </source>
</evidence>
<evidence type="ECO:0000313" key="5">
    <source>
        <dbReference type="Proteomes" id="UP000821837"/>
    </source>
</evidence>
<dbReference type="GO" id="GO:0008270">
    <property type="term" value="F:zinc ion binding"/>
    <property type="evidence" value="ECO:0007669"/>
    <property type="project" value="UniProtKB-KW"/>
</dbReference>
<feature type="region of interest" description="Disordered" evidence="2">
    <location>
        <begin position="647"/>
        <end position="671"/>
    </location>
</feature>
<keyword evidence="5" id="KW-1185">Reference proteome</keyword>
<dbReference type="Gene3D" id="3.60.10.10">
    <property type="entry name" value="Endonuclease/exonuclease/phosphatase"/>
    <property type="match status" value="1"/>
</dbReference>
<feature type="compositionally biased region" description="Basic and acidic residues" evidence="2">
    <location>
        <begin position="25"/>
        <end position="39"/>
    </location>
</feature>
<dbReference type="EMBL" id="JABSTV010001253">
    <property type="protein sequence ID" value="KAH7943486.1"/>
    <property type="molecule type" value="Genomic_DNA"/>
</dbReference>
<dbReference type="Gene3D" id="4.10.60.10">
    <property type="entry name" value="Zinc finger, CCHC-type"/>
    <property type="match status" value="1"/>
</dbReference>
<dbReference type="GO" id="GO:0003824">
    <property type="term" value="F:catalytic activity"/>
    <property type="evidence" value="ECO:0007669"/>
    <property type="project" value="InterPro"/>
</dbReference>
<feature type="domain" description="CCHC-type" evidence="3">
    <location>
        <begin position="483"/>
        <end position="498"/>
    </location>
</feature>
<feature type="compositionally biased region" description="Polar residues" evidence="2">
    <location>
        <begin position="829"/>
        <end position="849"/>
    </location>
</feature>
<reference evidence="4" key="1">
    <citation type="journal article" date="2020" name="Cell">
        <title>Large-Scale Comparative Analyses of Tick Genomes Elucidate Their Genetic Diversity and Vector Capacities.</title>
        <authorList>
            <consortium name="Tick Genome and Microbiome Consortium (TIGMIC)"/>
            <person name="Jia N."/>
            <person name="Wang J."/>
            <person name="Shi W."/>
            <person name="Du L."/>
            <person name="Sun Y."/>
            <person name="Zhan W."/>
            <person name="Jiang J.F."/>
            <person name="Wang Q."/>
            <person name="Zhang B."/>
            <person name="Ji P."/>
            <person name="Bell-Sakyi L."/>
            <person name="Cui X.M."/>
            <person name="Yuan T.T."/>
            <person name="Jiang B.G."/>
            <person name="Yang W.F."/>
            <person name="Lam T.T."/>
            <person name="Chang Q.C."/>
            <person name="Ding S.J."/>
            <person name="Wang X.J."/>
            <person name="Zhu J.G."/>
            <person name="Ruan X.D."/>
            <person name="Zhao L."/>
            <person name="Wei J.T."/>
            <person name="Ye R.Z."/>
            <person name="Que T.C."/>
            <person name="Du C.H."/>
            <person name="Zhou Y.H."/>
            <person name="Cheng J.X."/>
            <person name="Dai P.F."/>
            <person name="Guo W.B."/>
            <person name="Han X.H."/>
            <person name="Huang E.J."/>
            <person name="Li L.F."/>
            <person name="Wei W."/>
            <person name="Gao Y.C."/>
            <person name="Liu J.Z."/>
            <person name="Shao H.Z."/>
            <person name="Wang X."/>
            <person name="Wang C.C."/>
            <person name="Yang T.C."/>
            <person name="Huo Q.B."/>
            <person name="Li W."/>
            <person name="Chen H.Y."/>
            <person name="Chen S.E."/>
            <person name="Zhou L.G."/>
            <person name="Ni X.B."/>
            <person name="Tian J.H."/>
            <person name="Sheng Y."/>
            <person name="Liu T."/>
            <person name="Pan Y.S."/>
            <person name="Xia L.Y."/>
            <person name="Li J."/>
            <person name="Zhao F."/>
            <person name="Cao W.C."/>
        </authorList>
    </citation>
    <scope>NUCLEOTIDE SEQUENCE</scope>
    <source>
        <strain evidence="4">Rsan-2018</strain>
    </source>
</reference>
<feature type="region of interest" description="Disordered" evidence="2">
    <location>
        <begin position="531"/>
        <end position="562"/>
    </location>
</feature>
<keyword evidence="1" id="KW-0479">Metal-binding</keyword>
<evidence type="ECO:0000259" key="3">
    <source>
        <dbReference type="PROSITE" id="PS50158"/>
    </source>
</evidence>
<keyword evidence="1" id="KW-0862">Zinc</keyword>